<dbReference type="EMBL" id="JAVHNQ010000017">
    <property type="protein sequence ID" value="KAK6330500.1"/>
    <property type="molecule type" value="Genomic_DNA"/>
</dbReference>
<dbReference type="Proteomes" id="UP001375240">
    <property type="component" value="Unassembled WGS sequence"/>
</dbReference>
<feature type="compositionally biased region" description="Polar residues" evidence="3">
    <location>
        <begin position="58"/>
        <end position="68"/>
    </location>
</feature>
<feature type="region of interest" description="Disordered" evidence="3">
    <location>
        <begin position="1"/>
        <end position="352"/>
    </location>
</feature>
<feature type="region of interest" description="Disordered" evidence="3">
    <location>
        <begin position="409"/>
        <end position="438"/>
    </location>
</feature>
<evidence type="ECO:0000256" key="1">
    <source>
        <dbReference type="ARBA" id="ARBA00023054"/>
    </source>
</evidence>
<proteinExistence type="predicted"/>
<comment type="caution">
    <text evidence="4">The sequence shown here is derived from an EMBL/GenBank/DDBJ whole genome shotgun (WGS) entry which is preliminary data.</text>
</comment>
<evidence type="ECO:0000313" key="4">
    <source>
        <dbReference type="EMBL" id="KAK6330500.1"/>
    </source>
</evidence>
<accession>A0AAV9TXV3</accession>
<dbReference type="PANTHER" id="PTHR23160:SF19">
    <property type="entry name" value="MYOSIN HEAVY CHAIN-RELATED PROTEIN"/>
    <property type="match status" value="1"/>
</dbReference>
<protein>
    <recommendedName>
        <fullName evidence="6">Transforming acidic coiled-coil-containing protein C-terminal domain-containing protein</fullName>
    </recommendedName>
</protein>
<feature type="compositionally biased region" description="Pro residues" evidence="3">
    <location>
        <begin position="240"/>
        <end position="250"/>
    </location>
</feature>
<dbReference type="PANTHER" id="PTHR23160">
    <property type="entry name" value="SYNAPTONEMAL COMPLEX PROTEIN-RELATED"/>
    <property type="match status" value="1"/>
</dbReference>
<feature type="compositionally biased region" description="Polar residues" evidence="3">
    <location>
        <begin position="127"/>
        <end position="141"/>
    </location>
</feature>
<evidence type="ECO:0000256" key="3">
    <source>
        <dbReference type="SAM" id="MobiDB-lite"/>
    </source>
</evidence>
<feature type="compositionally biased region" description="Polar residues" evidence="3">
    <location>
        <begin position="419"/>
        <end position="431"/>
    </location>
</feature>
<keyword evidence="1 2" id="KW-0175">Coiled coil</keyword>
<feature type="coiled-coil region" evidence="2">
    <location>
        <begin position="632"/>
        <end position="760"/>
    </location>
</feature>
<feature type="compositionally biased region" description="Low complexity" evidence="3">
    <location>
        <begin position="275"/>
        <end position="290"/>
    </location>
</feature>
<feature type="compositionally biased region" description="Pro residues" evidence="3">
    <location>
        <begin position="291"/>
        <end position="303"/>
    </location>
</feature>
<gene>
    <name evidence="4" type="ORF">TWF696_003390</name>
</gene>
<sequence length="793" mass="86721">MKRFLRRKSSRIAAEENSNKNNAKATPTLPAIVDNEPETAPPDIDHTSTPAPERRPSATETIDSSSTQESKKKDGYLSRLAAESRESPHLSPWASMSGMSHSGVKVPPPQKPKPRMSPPVPIHLSDPGSTRASVDAISSSEAPAGDYHPGIGIAVDGISSFSNSRTSVVVPPSPTITISPVGAPYNRSSSASMPSPPMPSYPPPAPPPVGAPIGPLANPFRDEHPSPTDIGEPIANPHAVRPPPPPPPPAKIQRSPSKPSVPPPSAFIMHKRGTSGRTSPGPSGFRKVSLPSPPVPPPPPPSAPASDQRATTSEHGNSAFADVDPRPSSSQSPSSPSWDSWVPDLTGYYGGTPSFVAELDNTEASVPPGLAVTSNDERQELDPATDTQNDHLKVEEDLRETNKVLLPDGVSLRALTPEPGTNGTSSKSSEFQLPPDSVVLSNSEHNSLLAELAKLRTQLADVDKLHKASQARVAEWEAYRVSMDKYVGQITADRQTIVEKLNSSEQALAEKDRHAKQLHSSLNEWQAHAKAIDAHSQRVEADKNEKISQLNERIEQLQIERAETDRALQNLHSDTRRMQAAQEAEMTARRNSYELTQAQMASQMTHLEKLDRENKSRIVDMDGEILRLVGEVVECKKTIDEWQRQYETAANARNVVNKEMQALKAQVVNMSGEADKARARLEEAERTKAELAETKEKIERMKEEAKTMEVLQQTATEEKEKLKEKVRGFLAEKGRLMAMLDDAQRQARDRQAKIVALEKASEAQKKRMYMLGQRMAEKVEWYEGQVAPQRAAA</sequence>
<evidence type="ECO:0000313" key="5">
    <source>
        <dbReference type="Proteomes" id="UP001375240"/>
    </source>
</evidence>
<feature type="compositionally biased region" description="Pro residues" evidence="3">
    <location>
        <begin position="106"/>
        <end position="121"/>
    </location>
</feature>
<evidence type="ECO:0000256" key="2">
    <source>
        <dbReference type="SAM" id="Coils"/>
    </source>
</evidence>
<keyword evidence="5" id="KW-1185">Reference proteome</keyword>
<organism evidence="4 5">
    <name type="scientific">Orbilia brochopaga</name>
    <dbReference type="NCBI Taxonomy" id="3140254"/>
    <lineage>
        <taxon>Eukaryota</taxon>
        <taxon>Fungi</taxon>
        <taxon>Dikarya</taxon>
        <taxon>Ascomycota</taxon>
        <taxon>Pezizomycotina</taxon>
        <taxon>Orbiliomycetes</taxon>
        <taxon>Orbiliales</taxon>
        <taxon>Orbiliaceae</taxon>
        <taxon>Orbilia</taxon>
    </lineage>
</organism>
<feature type="compositionally biased region" description="Basic and acidic residues" evidence="3">
    <location>
        <begin position="69"/>
        <end position="88"/>
    </location>
</feature>
<feature type="compositionally biased region" description="Basic residues" evidence="3">
    <location>
        <begin position="1"/>
        <end position="10"/>
    </location>
</feature>
<feature type="coiled-coil region" evidence="2">
    <location>
        <begin position="540"/>
        <end position="574"/>
    </location>
</feature>
<reference evidence="4 5" key="1">
    <citation type="submission" date="2019-10" db="EMBL/GenBank/DDBJ databases">
        <authorList>
            <person name="Palmer J.M."/>
        </authorList>
    </citation>
    <scope>NUCLEOTIDE SEQUENCE [LARGE SCALE GENOMIC DNA]</scope>
    <source>
        <strain evidence="4 5">TWF696</strain>
    </source>
</reference>
<dbReference type="AlphaFoldDB" id="A0AAV9TXV3"/>
<feature type="compositionally biased region" description="Low complexity" evidence="3">
    <location>
        <begin position="326"/>
        <end position="344"/>
    </location>
</feature>
<name>A0AAV9TXV3_9PEZI</name>
<evidence type="ECO:0008006" key="6">
    <source>
        <dbReference type="Google" id="ProtNLM"/>
    </source>
</evidence>
<feature type="region of interest" description="Disordered" evidence="3">
    <location>
        <begin position="365"/>
        <end position="389"/>
    </location>
</feature>
<feature type="compositionally biased region" description="Pro residues" evidence="3">
    <location>
        <begin position="194"/>
        <end position="210"/>
    </location>
</feature>